<dbReference type="HAMAP" id="MF_00201">
    <property type="entry name" value="RecO"/>
    <property type="match status" value="1"/>
</dbReference>
<keyword evidence="4" id="KW-0233">DNA recombination</keyword>
<reference evidence="8" key="1">
    <citation type="submission" date="2020-05" db="EMBL/GenBank/DDBJ databases">
        <authorList>
            <person name="Chiriac C."/>
            <person name="Salcher M."/>
            <person name="Ghai R."/>
            <person name="Kavagutti S V."/>
        </authorList>
    </citation>
    <scope>NUCLEOTIDE SEQUENCE</scope>
</reference>
<evidence type="ECO:0000256" key="4">
    <source>
        <dbReference type="ARBA" id="ARBA00023172"/>
    </source>
</evidence>
<dbReference type="EMBL" id="CAEMXZ010000009">
    <property type="protein sequence ID" value="CAB4322614.1"/>
    <property type="molecule type" value="Genomic_DNA"/>
</dbReference>
<dbReference type="InterPro" id="IPR012340">
    <property type="entry name" value="NA-bd_OB-fold"/>
</dbReference>
<dbReference type="SUPFAM" id="SSF50249">
    <property type="entry name" value="Nucleic acid-binding proteins"/>
    <property type="match status" value="1"/>
</dbReference>
<proteinExistence type="inferred from homology"/>
<dbReference type="PANTHER" id="PTHR33991">
    <property type="entry name" value="DNA REPAIR PROTEIN RECO"/>
    <property type="match status" value="1"/>
</dbReference>
<dbReference type="Gene3D" id="6.20.220.20">
    <property type="entry name" value="Recombination protein O, zinc-binding domain"/>
    <property type="match status" value="1"/>
</dbReference>
<dbReference type="Pfam" id="PF11967">
    <property type="entry name" value="RecO_N"/>
    <property type="match status" value="1"/>
</dbReference>
<evidence type="ECO:0000256" key="1">
    <source>
        <dbReference type="ARBA" id="ARBA00007452"/>
    </source>
</evidence>
<dbReference type="InterPro" id="IPR003717">
    <property type="entry name" value="RecO"/>
</dbReference>
<evidence type="ECO:0000259" key="7">
    <source>
        <dbReference type="Pfam" id="PF11967"/>
    </source>
</evidence>
<dbReference type="AlphaFoldDB" id="A0A6J5Y8Y3"/>
<name>A0A6J5Y8Y3_9ZZZZ</name>
<dbReference type="NCBIfam" id="TIGR00613">
    <property type="entry name" value="reco"/>
    <property type="match status" value="1"/>
</dbReference>
<accession>A0A6J5Y8Y3</accession>
<evidence type="ECO:0000256" key="2">
    <source>
        <dbReference type="ARBA" id="ARBA00021310"/>
    </source>
</evidence>
<gene>
    <name evidence="8" type="ORF">UFOPK1392_00350</name>
</gene>
<keyword evidence="5" id="KW-0234">DNA repair</keyword>
<feature type="domain" description="DNA replication/recombination mediator RecO N-terminal" evidence="7">
    <location>
        <begin position="6"/>
        <end position="82"/>
    </location>
</feature>
<dbReference type="SUPFAM" id="SSF57863">
    <property type="entry name" value="ArfGap/RecO-like zinc finger"/>
    <property type="match status" value="1"/>
</dbReference>
<sequence>MSKGTIHRDEGIVLRTYKLGEADRIIVFLTRRRGKVRAVAKGVRKTRSKFGSRLEPMSHVALQLYEGRELDLVTQVDSIDHFRGLRDDLDQIARASAMLETADQLAQEGAANPRLYEMLLGALRTLDLSHSPLVVPAFFWKVLALEGYRPEVDHCVMCGEGGPTDALVALVAFDLESGGLLCHGCRRGTAVSAEAVELLQQILGGRLNEALSAPPSPASREVDHLATRAVEHHLERRLRSVTVLDR</sequence>
<comment type="similarity">
    <text evidence="1">Belongs to the RecO family.</text>
</comment>
<protein>
    <recommendedName>
        <fullName evidence="2">DNA repair protein RecO</fullName>
    </recommendedName>
    <alternativeName>
        <fullName evidence="6">Recombination protein O</fullName>
    </alternativeName>
</protein>
<dbReference type="PANTHER" id="PTHR33991:SF1">
    <property type="entry name" value="DNA REPAIR PROTEIN RECO"/>
    <property type="match status" value="1"/>
</dbReference>
<evidence type="ECO:0000256" key="6">
    <source>
        <dbReference type="ARBA" id="ARBA00033409"/>
    </source>
</evidence>
<dbReference type="Gene3D" id="1.20.1440.120">
    <property type="entry name" value="Recombination protein O, C-terminal domain"/>
    <property type="match status" value="1"/>
</dbReference>
<evidence type="ECO:0000313" key="8">
    <source>
        <dbReference type="EMBL" id="CAB4322614.1"/>
    </source>
</evidence>
<organism evidence="8">
    <name type="scientific">freshwater metagenome</name>
    <dbReference type="NCBI Taxonomy" id="449393"/>
    <lineage>
        <taxon>unclassified sequences</taxon>
        <taxon>metagenomes</taxon>
        <taxon>ecological metagenomes</taxon>
    </lineage>
</organism>
<dbReference type="Pfam" id="PF02565">
    <property type="entry name" value="RecO_C"/>
    <property type="match status" value="1"/>
</dbReference>
<dbReference type="GO" id="GO:0006310">
    <property type="term" value="P:DNA recombination"/>
    <property type="evidence" value="ECO:0007669"/>
    <property type="project" value="UniProtKB-KW"/>
</dbReference>
<keyword evidence="3" id="KW-0227">DNA damage</keyword>
<dbReference type="InterPro" id="IPR042242">
    <property type="entry name" value="RecO_C"/>
</dbReference>
<evidence type="ECO:0000256" key="3">
    <source>
        <dbReference type="ARBA" id="ARBA00022763"/>
    </source>
</evidence>
<evidence type="ECO:0000256" key="5">
    <source>
        <dbReference type="ARBA" id="ARBA00023204"/>
    </source>
</evidence>
<dbReference type="InterPro" id="IPR022572">
    <property type="entry name" value="DNA_rep/recomb_RecO_N"/>
</dbReference>
<dbReference type="GO" id="GO:0043590">
    <property type="term" value="C:bacterial nucleoid"/>
    <property type="evidence" value="ECO:0007669"/>
    <property type="project" value="TreeGrafter"/>
</dbReference>
<dbReference type="InterPro" id="IPR037278">
    <property type="entry name" value="ARFGAP/RecO"/>
</dbReference>
<dbReference type="Gene3D" id="2.40.50.140">
    <property type="entry name" value="Nucleic acid-binding proteins"/>
    <property type="match status" value="1"/>
</dbReference>
<dbReference type="GO" id="GO:0006302">
    <property type="term" value="P:double-strand break repair"/>
    <property type="evidence" value="ECO:0007669"/>
    <property type="project" value="TreeGrafter"/>
</dbReference>